<name>A0A1I4TS67_9PROT</name>
<reference evidence="1" key="2">
    <citation type="submission" date="2021-02" db="EMBL/GenBank/DDBJ databases">
        <authorList>
            <person name="Han P."/>
        </authorList>
    </citation>
    <scope>NUCLEOTIDE SEQUENCE</scope>
    <source>
        <strain evidence="1">Nitrosomonas nitrosa 18-3D</strain>
    </source>
</reference>
<dbReference type="RefSeq" id="WP_090671787.1">
    <property type="nucleotide sequence ID" value="NZ_CAJNAP010000004.1"/>
</dbReference>
<dbReference type="EMBL" id="CAJNAP010000004">
    <property type="protein sequence ID" value="CAE6493264.1"/>
    <property type="molecule type" value="Genomic_DNA"/>
</dbReference>
<dbReference type="STRING" id="52442.SAMN05421880_13421"/>
<evidence type="ECO:0008006" key="4">
    <source>
        <dbReference type="Google" id="ProtNLM"/>
    </source>
</evidence>
<dbReference type="Proteomes" id="UP000601736">
    <property type="component" value="Unassembled WGS sequence"/>
</dbReference>
<evidence type="ECO:0000313" key="1">
    <source>
        <dbReference type="EMBL" id="CAE6493264.1"/>
    </source>
</evidence>
<dbReference type="SUPFAM" id="SSF53756">
    <property type="entry name" value="UDP-Glycosyltransferase/glycogen phosphorylase"/>
    <property type="match status" value="1"/>
</dbReference>
<organism evidence="2 3">
    <name type="scientific">Nitrosomonas nitrosa</name>
    <dbReference type="NCBI Taxonomy" id="52442"/>
    <lineage>
        <taxon>Bacteria</taxon>
        <taxon>Pseudomonadati</taxon>
        <taxon>Pseudomonadota</taxon>
        <taxon>Betaproteobacteria</taxon>
        <taxon>Nitrosomonadales</taxon>
        <taxon>Nitrosomonadaceae</taxon>
        <taxon>Nitrosomonas</taxon>
    </lineage>
</organism>
<keyword evidence="3" id="KW-1185">Reference proteome</keyword>
<reference evidence="2 3" key="1">
    <citation type="submission" date="2016-10" db="EMBL/GenBank/DDBJ databases">
        <authorList>
            <person name="de Groot N.N."/>
        </authorList>
    </citation>
    <scope>NUCLEOTIDE SEQUENCE [LARGE SCALE GENOMIC DNA]</scope>
    <source>
        <strain evidence="2 3">Nm146</strain>
    </source>
</reference>
<protein>
    <recommendedName>
        <fullName evidence="4">CDP-Glycerol:Poly(Glycerophosphate) glycerophosphotransferase</fullName>
    </recommendedName>
</protein>
<evidence type="ECO:0000313" key="3">
    <source>
        <dbReference type="Proteomes" id="UP000199561"/>
    </source>
</evidence>
<sequence length="422" mass="48302">MKALFFLRHYNDIDHITPVITKWVERGHACDIVMIGKKRFDTDYRIEFLKKLPGVRLAHLQDLLSFMEFTKWRLQTLLLVRSSYNSFLGPLVKVLARLYHAKRREATWLRTTRYLLERSFSEPGKGVVVFDWIERNSEICVEWVEILVGVARHQGLGTVSLPHGDSPHASQLIRRGEWQLKPDVSFSAAGMFDKVVVPNELCALRFRPFMNDQKLVVLGSPRYCEEWLAKLATLMPPSPLVRSDSQLKVVIFLRKANFTTFWEEVGEVVQMVAALPGVELAIKPHTRGGWKQSLTKSAALRRLRNVTMVDDNIHSVHLLQWADVIIDLATSVAYEAIRVGKPVLAADYLHAGRSAAAYFMPDAEMRCRDDVYEKMTGFLTNGCASYYNETQRQRFIKEMLDVPGRDVLPHYVALLESQAQGK</sequence>
<dbReference type="EMBL" id="FOUF01000034">
    <property type="protein sequence ID" value="SFM79425.1"/>
    <property type="molecule type" value="Genomic_DNA"/>
</dbReference>
<evidence type="ECO:0000313" key="2">
    <source>
        <dbReference type="EMBL" id="SFM79425.1"/>
    </source>
</evidence>
<accession>A0A1I4TS67</accession>
<dbReference type="OrthoDB" id="8553911at2"/>
<dbReference type="Proteomes" id="UP000199561">
    <property type="component" value="Unassembled WGS sequence"/>
</dbReference>
<gene>
    <name evidence="1" type="ORF">NMYAN_120112</name>
    <name evidence="2" type="ORF">SAMN05421880_13421</name>
</gene>
<dbReference type="AlphaFoldDB" id="A0A1I4TS67"/>
<proteinExistence type="predicted"/>